<organism evidence="4">
    <name type="scientific">marine metagenome</name>
    <dbReference type="NCBI Taxonomy" id="408172"/>
    <lineage>
        <taxon>unclassified sequences</taxon>
        <taxon>metagenomes</taxon>
        <taxon>ecological metagenomes</taxon>
    </lineage>
</organism>
<reference evidence="4" key="1">
    <citation type="submission" date="2018-05" db="EMBL/GenBank/DDBJ databases">
        <authorList>
            <person name="Lanie J.A."/>
            <person name="Ng W.-L."/>
            <person name="Kazmierczak K.M."/>
            <person name="Andrzejewski T.M."/>
            <person name="Davidsen T.M."/>
            <person name="Wayne K.J."/>
            <person name="Tettelin H."/>
            <person name="Glass J.I."/>
            <person name="Rusch D."/>
            <person name="Podicherti R."/>
            <person name="Tsui H.-C.T."/>
            <person name="Winkler M.E."/>
        </authorList>
    </citation>
    <scope>NUCLEOTIDE SEQUENCE</scope>
</reference>
<keyword evidence="2" id="KW-0012">Acyltransferase</keyword>
<gene>
    <name evidence="4" type="ORF">METZ01_LOCUS317226</name>
</gene>
<dbReference type="PANTHER" id="PTHR43877">
    <property type="entry name" value="AMINOALKYLPHOSPHONATE N-ACETYLTRANSFERASE-RELATED-RELATED"/>
    <property type="match status" value="1"/>
</dbReference>
<dbReference type="InterPro" id="IPR016181">
    <property type="entry name" value="Acyl_CoA_acyltransferase"/>
</dbReference>
<name>A0A382NXD2_9ZZZZ</name>
<protein>
    <recommendedName>
        <fullName evidence="3">N-acetyltransferase domain-containing protein</fullName>
    </recommendedName>
</protein>
<proteinExistence type="predicted"/>
<evidence type="ECO:0000259" key="3">
    <source>
        <dbReference type="PROSITE" id="PS51186"/>
    </source>
</evidence>
<accession>A0A382NXD2</accession>
<dbReference type="Pfam" id="PF00583">
    <property type="entry name" value="Acetyltransf_1"/>
    <property type="match status" value="1"/>
</dbReference>
<feature type="domain" description="N-acetyltransferase" evidence="3">
    <location>
        <begin position="2"/>
        <end position="143"/>
    </location>
</feature>
<dbReference type="Gene3D" id="3.40.630.30">
    <property type="match status" value="1"/>
</dbReference>
<sequence>MTTVSKHEAPLPAALLDELCLFWERIFATSYDEFRPALGGAEAEHNRDVVWVMREEAELAGTCHLTTVRRDPALGGLGEVATVETFRRRGIARELCGLARNEFRQLGGHALFLGTGNPEAARVYHRLGWRKLAGTNVMALIVGGETPERSLAEFFQPGGTVVVEAMTPAARIPMIPLLVSPHDEVMLDANAGMVSTKFAVQHSCMGLFPRYDRLTRCGWGAAFCARTHEDRLVGLATAKVGDSGLCAVDGFVHRSCVEAWEGLIRAALDWGSGAGATGFSADVAVADEDKRRGFERLGFAT</sequence>
<evidence type="ECO:0000313" key="4">
    <source>
        <dbReference type="EMBL" id="SVC64372.1"/>
    </source>
</evidence>
<dbReference type="SUPFAM" id="SSF55729">
    <property type="entry name" value="Acyl-CoA N-acyltransferases (Nat)"/>
    <property type="match status" value="1"/>
</dbReference>
<keyword evidence="1" id="KW-0808">Transferase</keyword>
<dbReference type="EMBL" id="UINC01102613">
    <property type="protein sequence ID" value="SVC64372.1"/>
    <property type="molecule type" value="Genomic_DNA"/>
</dbReference>
<dbReference type="InterPro" id="IPR050832">
    <property type="entry name" value="Bact_Acetyltransf"/>
</dbReference>
<evidence type="ECO:0000256" key="2">
    <source>
        <dbReference type="ARBA" id="ARBA00023315"/>
    </source>
</evidence>
<dbReference type="AlphaFoldDB" id="A0A382NXD2"/>
<dbReference type="PROSITE" id="PS51186">
    <property type="entry name" value="GNAT"/>
    <property type="match status" value="1"/>
</dbReference>
<dbReference type="CDD" id="cd04301">
    <property type="entry name" value="NAT_SF"/>
    <property type="match status" value="1"/>
</dbReference>
<feature type="non-terminal residue" evidence="4">
    <location>
        <position position="301"/>
    </location>
</feature>
<dbReference type="GO" id="GO:0016747">
    <property type="term" value="F:acyltransferase activity, transferring groups other than amino-acyl groups"/>
    <property type="evidence" value="ECO:0007669"/>
    <property type="project" value="InterPro"/>
</dbReference>
<evidence type="ECO:0000256" key="1">
    <source>
        <dbReference type="ARBA" id="ARBA00022679"/>
    </source>
</evidence>
<dbReference type="InterPro" id="IPR000182">
    <property type="entry name" value="GNAT_dom"/>
</dbReference>